<evidence type="ECO:0000256" key="1">
    <source>
        <dbReference type="ARBA" id="ARBA00004370"/>
    </source>
</evidence>
<dbReference type="EMBL" id="AQGS01000616">
    <property type="protein sequence ID" value="EPS37660.1"/>
    <property type="molecule type" value="Genomic_DNA"/>
</dbReference>
<dbReference type="STRING" id="1284197.S8A3Q7"/>
<dbReference type="OMA" id="RTAIFQC"/>
<evidence type="ECO:0000256" key="3">
    <source>
        <dbReference type="ARBA" id="ARBA00022692"/>
    </source>
</evidence>
<dbReference type="PANTHER" id="PTHR21346">
    <property type="entry name" value="FUN14 DOMAIN CONTAINING"/>
    <property type="match status" value="1"/>
</dbReference>
<protein>
    <recommendedName>
        <fullName evidence="8">FUN14 domain-containing protein</fullName>
    </recommendedName>
</protein>
<dbReference type="eggNOG" id="ENOG502SEUQ">
    <property type="taxonomic scope" value="Eukaryota"/>
</dbReference>
<dbReference type="InterPro" id="IPR007014">
    <property type="entry name" value="FUN14"/>
</dbReference>
<keyword evidence="3" id="KW-0812">Transmembrane</keyword>
<accession>S8A3Q7</accession>
<evidence type="ECO:0000256" key="5">
    <source>
        <dbReference type="ARBA" id="ARBA00023136"/>
    </source>
</evidence>
<reference evidence="6 7" key="1">
    <citation type="journal article" date="2013" name="PLoS Genet.">
        <title>Genomic mechanisms accounting for the adaptation to parasitism in nematode-trapping fungi.</title>
        <authorList>
            <person name="Meerupati T."/>
            <person name="Andersson K.M."/>
            <person name="Friman E."/>
            <person name="Kumar D."/>
            <person name="Tunlid A."/>
            <person name="Ahren D."/>
        </authorList>
    </citation>
    <scope>NUCLEOTIDE SEQUENCE [LARGE SCALE GENOMIC DNA]</scope>
    <source>
        <strain evidence="6 7">CBS 200.50</strain>
    </source>
</reference>
<evidence type="ECO:0000256" key="2">
    <source>
        <dbReference type="ARBA" id="ARBA00009160"/>
    </source>
</evidence>
<gene>
    <name evidence="6" type="ORF">H072_8661</name>
</gene>
<dbReference type="Proteomes" id="UP000015100">
    <property type="component" value="Unassembled WGS sequence"/>
</dbReference>
<sequence length="166" mass="18901">MAFFRPIGLRLTIGISVPTLYLSSHILFPRRTAIFQCQTAPYLHDRIAEAAHSQVLSRRNLYNDENDDVPYDSLFNPMHFRQISTGSFGGVVAGYMVGKLSRMFAFVTLLVILVVQLIERQGLHIVPWQRIKNKAGEVQVKRIITENPAFRWSFAATFALSAWFAN</sequence>
<keyword evidence="4" id="KW-1133">Transmembrane helix</keyword>
<reference evidence="7" key="2">
    <citation type="submission" date="2013-04" db="EMBL/GenBank/DDBJ databases">
        <title>Genomic mechanisms accounting for the adaptation to parasitism in nematode-trapping fungi.</title>
        <authorList>
            <person name="Ahren D.G."/>
        </authorList>
    </citation>
    <scope>NUCLEOTIDE SEQUENCE [LARGE SCALE GENOMIC DNA]</scope>
    <source>
        <strain evidence="7">CBS 200.50</strain>
    </source>
</reference>
<dbReference type="PANTHER" id="PTHR21346:SF0">
    <property type="entry name" value="RE45833P"/>
    <property type="match status" value="1"/>
</dbReference>
<evidence type="ECO:0008006" key="8">
    <source>
        <dbReference type="Google" id="ProtNLM"/>
    </source>
</evidence>
<dbReference type="OrthoDB" id="3990500at2759"/>
<dbReference type="HOGENOM" id="CLU_1578139_0_0_1"/>
<evidence type="ECO:0000313" key="6">
    <source>
        <dbReference type="EMBL" id="EPS37660.1"/>
    </source>
</evidence>
<comment type="similarity">
    <text evidence="2">Belongs to the FUN14 family.</text>
</comment>
<proteinExistence type="inferred from homology"/>
<evidence type="ECO:0000256" key="4">
    <source>
        <dbReference type="ARBA" id="ARBA00022989"/>
    </source>
</evidence>
<dbReference type="GO" id="GO:0000422">
    <property type="term" value="P:autophagy of mitochondrion"/>
    <property type="evidence" value="ECO:0007669"/>
    <property type="project" value="TreeGrafter"/>
</dbReference>
<evidence type="ECO:0000313" key="7">
    <source>
        <dbReference type="Proteomes" id="UP000015100"/>
    </source>
</evidence>
<keyword evidence="5" id="KW-0472">Membrane</keyword>
<dbReference type="Pfam" id="PF04930">
    <property type="entry name" value="FUN14"/>
    <property type="match status" value="1"/>
</dbReference>
<comment type="caution">
    <text evidence="6">The sequence shown here is derived from an EMBL/GenBank/DDBJ whole genome shotgun (WGS) entry which is preliminary data.</text>
</comment>
<organism evidence="6 7">
    <name type="scientific">Dactylellina haptotyla (strain CBS 200.50)</name>
    <name type="common">Nematode-trapping fungus</name>
    <name type="synonym">Monacrosporium haptotylum</name>
    <dbReference type="NCBI Taxonomy" id="1284197"/>
    <lineage>
        <taxon>Eukaryota</taxon>
        <taxon>Fungi</taxon>
        <taxon>Dikarya</taxon>
        <taxon>Ascomycota</taxon>
        <taxon>Pezizomycotina</taxon>
        <taxon>Orbiliomycetes</taxon>
        <taxon>Orbiliales</taxon>
        <taxon>Orbiliaceae</taxon>
        <taxon>Dactylellina</taxon>
    </lineage>
</organism>
<dbReference type="GO" id="GO:0005741">
    <property type="term" value="C:mitochondrial outer membrane"/>
    <property type="evidence" value="ECO:0007669"/>
    <property type="project" value="TreeGrafter"/>
</dbReference>
<name>S8A3Q7_DACHA</name>
<dbReference type="AlphaFoldDB" id="S8A3Q7"/>
<comment type="subcellular location">
    <subcellularLocation>
        <location evidence="1">Membrane</location>
    </subcellularLocation>
</comment>
<keyword evidence="7" id="KW-1185">Reference proteome</keyword>